<feature type="transmembrane region" description="Helical" evidence="6">
    <location>
        <begin position="267"/>
        <end position="286"/>
    </location>
</feature>
<feature type="transmembrane region" description="Helical" evidence="6">
    <location>
        <begin position="335"/>
        <end position="355"/>
    </location>
</feature>
<keyword evidence="4 6" id="KW-1133">Transmembrane helix</keyword>
<comment type="subcellular location">
    <subcellularLocation>
        <location evidence="1">Cell membrane</location>
        <topology evidence="1">Multi-pass membrane protein</topology>
    </subcellularLocation>
</comment>
<gene>
    <name evidence="9" type="ORF">SAMN04244570_2021</name>
</gene>
<dbReference type="AlphaFoldDB" id="A0A1T4Y943"/>
<evidence type="ECO:0000313" key="10">
    <source>
        <dbReference type="Proteomes" id="UP000190042"/>
    </source>
</evidence>
<evidence type="ECO:0000256" key="6">
    <source>
        <dbReference type="SAM" id="Phobius"/>
    </source>
</evidence>
<keyword evidence="5 6" id="KW-0472">Membrane</keyword>
<dbReference type="Proteomes" id="UP000190042">
    <property type="component" value="Unassembled WGS sequence"/>
</dbReference>
<dbReference type="InterPro" id="IPR032813">
    <property type="entry name" value="Na_H_antiport_N"/>
</dbReference>
<feature type="transmembrane region" description="Helical" evidence="6">
    <location>
        <begin position="298"/>
        <end position="315"/>
    </location>
</feature>
<dbReference type="PANTHER" id="PTHR37821">
    <property type="entry name" value="AMINO ACID TRANSPORTER YUIF-RELATED"/>
    <property type="match status" value="1"/>
</dbReference>
<protein>
    <recommendedName>
        <fullName evidence="11">Sodium:proton antiporter</fullName>
    </recommendedName>
</protein>
<evidence type="ECO:0000256" key="1">
    <source>
        <dbReference type="ARBA" id="ARBA00004651"/>
    </source>
</evidence>
<feature type="transmembrane region" description="Helical" evidence="6">
    <location>
        <begin position="428"/>
        <end position="445"/>
    </location>
</feature>
<feature type="transmembrane region" description="Helical" evidence="6">
    <location>
        <begin position="7"/>
        <end position="40"/>
    </location>
</feature>
<feature type="transmembrane region" description="Helical" evidence="6">
    <location>
        <begin position="95"/>
        <end position="112"/>
    </location>
</feature>
<feature type="transmembrane region" description="Helical" evidence="6">
    <location>
        <begin position="147"/>
        <end position="167"/>
    </location>
</feature>
<feature type="transmembrane region" description="Helical" evidence="6">
    <location>
        <begin position="60"/>
        <end position="83"/>
    </location>
</feature>
<evidence type="ECO:0000256" key="2">
    <source>
        <dbReference type="ARBA" id="ARBA00022475"/>
    </source>
</evidence>
<evidence type="ECO:0000259" key="8">
    <source>
        <dbReference type="Pfam" id="PF13726"/>
    </source>
</evidence>
<name>A0A1T4Y943_9BACL</name>
<evidence type="ECO:0000256" key="4">
    <source>
        <dbReference type="ARBA" id="ARBA00022989"/>
    </source>
</evidence>
<reference evidence="10" key="1">
    <citation type="submission" date="2017-02" db="EMBL/GenBank/DDBJ databases">
        <authorList>
            <person name="Varghese N."/>
            <person name="Submissions S."/>
        </authorList>
    </citation>
    <scope>NUCLEOTIDE SEQUENCE [LARGE SCALE GENOMIC DNA]</scope>
    <source>
        <strain evidence="10">DSM 23966</strain>
    </source>
</reference>
<dbReference type="InterPro" id="IPR052576">
    <property type="entry name" value="AA_Transporter-Related"/>
</dbReference>
<feature type="domain" description="Na+/H+ antiporter NhaC-like C-terminal" evidence="7">
    <location>
        <begin position="144"/>
        <end position="440"/>
    </location>
</feature>
<evidence type="ECO:0008006" key="11">
    <source>
        <dbReference type="Google" id="ProtNLM"/>
    </source>
</evidence>
<organism evidence="9 10">
    <name type="scientific">Sporosarcina newyorkensis</name>
    <dbReference type="NCBI Taxonomy" id="759851"/>
    <lineage>
        <taxon>Bacteria</taxon>
        <taxon>Bacillati</taxon>
        <taxon>Bacillota</taxon>
        <taxon>Bacilli</taxon>
        <taxon>Bacillales</taxon>
        <taxon>Caryophanaceae</taxon>
        <taxon>Sporosarcina</taxon>
    </lineage>
</organism>
<accession>A0A1T4Y943</accession>
<sequence>MLTNPVFISVVVLTVLSLARVHVIFAILMAAITAGLLSNLSLSDTLSTFLGGMGGQSETALSYILLGIFAAMIAHSNITKMLIDKLLSVKKMNKYMLLLMVAGLTCLSGNLIPVHIAFIPILIPPLLIFFNYLRLDRRAVACALTFGLKMPYILIPAGYGLIFHGIIVQEVSINGMPVTLSQVPLAMAIPALGMFVGLFIAIFFTYRKPRDYETEEERASHAEIFASSVQLAAGTERVKQKFEVRDVLTLVAIVGALVVQIQVQSLVLGALVGIIVMFAARVVTLGEGEVVVQEGVKLMGAIAFVMLLASGYATVLKDTGSVTNLVTAVEGYFSYGKVAGAALLLLIGLLVTMGIGTSFGTVPILAAVFVPICMVMGFSPLATIALIGTAGALGDAGSPASDSTLGPTSGLNADGKHHHIWDTCVPTFLHYNIPLFIFGILAAAIL</sequence>
<dbReference type="GO" id="GO:0005886">
    <property type="term" value="C:plasma membrane"/>
    <property type="evidence" value="ECO:0007669"/>
    <property type="project" value="UniProtKB-SubCell"/>
</dbReference>
<keyword evidence="3 6" id="KW-0812">Transmembrane</keyword>
<feature type="transmembrane region" description="Helical" evidence="6">
    <location>
        <begin position="244"/>
        <end position="261"/>
    </location>
</feature>
<feature type="transmembrane region" description="Helical" evidence="6">
    <location>
        <begin position="187"/>
        <end position="206"/>
    </location>
</feature>
<proteinExistence type="predicted"/>
<dbReference type="InterPro" id="IPR018461">
    <property type="entry name" value="Na/H_Antiport_NhaC-like_C"/>
</dbReference>
<feature type="domain" description="Putative Na+/H+ antiporter N-terminal" evidence="8">
    <location>
        <begin position="4"/>
        <end position="87"/>
    </location>
</feature>
<evidence type="ECO:0000256" key="3">
    <source>
        <dbReference type="ARBA" id="ARBA00022692"/>
    </source>
</evidence>
<dbReference type="Pfam" id="PF03553">
    <property type="entry name" value="Na_H_antiporter"/>
    <property type="match status" value="1"/>
</dbReference>
<dbReference type="PANTHER" id="PTHR37821:SF1">
    <property type="entry name" value="AMINO ACID TRANSPORTER YUIF-RELATED"/>
    <property type="match status" value="1"/>
</dbReference>
<evidence type="ECO:0000256" key="5">
    <source>
        <dbReference type="ARBA" id="ARBA00023136"/>
    </source>
</evidence>
<evidence type="ECO:0000259" key="7">
    <source>
        <dbReference type="Pfam" id="PF03553"/>
    </source>
</evidence>
<dbReference type="Pfam" id="PF13726">
    <property type="entry name" value="Na_H_antiport_2"/>
    <property type="match status" value="1"/>
</dbReference>
<keyword evidence="10" id="KW-1185">Reference proteome</keyword>
<keyword evidence="2" id="KW-1003">Cell membrane</keyword>
<feature type="transmembrane region" description="Helical" evidence="6">
    <location>
        <begin position="362"/>
        <end position="387"/>
    </location>
</feature>
<feature type="transmembrane region" description="Helical" evidence="6">
    <location>
        <begin position="118"/>
        <end position="135"/>
    </location>
</feature>
<dbReference type="EMBL" id="FUYJ01000003">
    <property type="protein sequence ID" value="SKA98213.1"/>
    <property type="molecule type" value="Genomic_DNA"/>
</dbReference>
<evidence type="ECO:0000313" key="9">
    <source>
        <dbReference type="EMBL" id="SKA98213.1"/>
    </source>
</evidence>